<feature type="transmembrane region" description="Helical" evidence="1">
    <location>
        <begin position="564"/>
        <end position="586"/>
    </location>
</feature>
<dbReference type="InterPro" id="IPR014782">
    <property type="entry name" value="Peptidase_M1_dom"/>
</dbReference>
<organism evidence="3 4">
    <name type="scientific">Blastomonas fulva</name>
    <dbReference type="NCBI Taxonomy" id="1550728"/>
    <lineage>
        <taxon>Bacteria</taxon>
        <taxon>Pseudomonadati</taxon>
        <taxon>Pseudomonadota</taxon>
        <taxon>Alphaproteobacteria</taxon>
        <taxon>Sphingomonadales</taxon>
        <taxon>Sphingomonadaceae</taxon>
        <taxon>Blastomonas</taxon>
    </lineage>
</organism>
<sequence>MFGTIARFELRYQFRNPVFWVATVLFFLLTFGATTVESIRLGSGGNIFTNAPTAIAQIMLTMSLFFMFVTTAFVANVVVRDDETGFGGIIRSTKVNKLSYMLGRFSGAFLGAAVAFLAVPAAIWIGTWMPWVDPELIGPNRLQDYAFAFLVIALPNLLITSAIFFAVAIWTRSVTYSYLAVIVCMFAYFALTAMLRKWPDVSLAAYFEPFGTIAYGLGIRYLTPIQANTQSLELTWMLLSHRLVWMALSIALVIIAVWHFRFAERGTSPRAARRQAAREAKLAAVSPLVFRQLPDSMPERGVWHQLRTRTLLEMKLVFKSPAFWVLALVGSINLLLTLTLAGRFYDVPPWPRTFVLVETVRGASALITVLMAIYFAGEVVWRERERRINEIIDATAVPNWVFLVSKLCGVAGVLIALSVGVVLVQSIAFQLVRGVADIELGQWLAWFAAPNIFYVIHLSVLSIVAQAVSPNKFVGWGIMLLYLVSTIVFAGLGLSHPLLNYAEASNPLSDMNGDDYGGATAWALRFYWTAFAAILVIIGHLMWRRGTAVTLAGQWRTLPARLRGMPLAIMALALAITAGMGSYLYYNMNIANHYWAGGDAEDMRTARYEKAYARYLGRPEPTLTDVRLDVELRPSRRWAQFDGRYRFSNATTRPIELLHVRIPAPTLRVEAIDVPGATLVSDDKENLHRIYRFAKPLQPGDQGTLTFRTVQEKRGLYALPSNLQAYEFDAQPAANGAYLTNFAFAPALGMSGANFLQGNKQRRKYGLPAGKTAPRLGDPAARNRNFASVDRVNTDITVTTDADQTLVVTGARVSETVANGRRTARFVSPIPSLNFITIQAGRYAQKSVDAGRGVRASVYYHPEHAMNIDRMLNAMVDSLNYYRDNFGPYQYGYARIIERPDYGGGANSAPGTVGYSEKVGFIMDFRDPNRLDFLAYLTAHELAHQYWFHQVMPADMQGAEVLTETLAQYSALMVMKKNLGADQIRQFLKYEQDIYLQGRRLEAAEEQPLAKVYRQGYIHYNKGSLVMYLLQDRLGEDRVNGVLRSLIERYRSKPAPFASSSDLVDGLLAIARTPAERELVRDLFYRITLYDLRVSQATVRKMPDGRYETLITVAAGKSYADGKGNEREATFNEQLDIGVFRANPDDRGFTREKVISLQRLPIRSGEQTIRMITTSKPAYAGIDPYLTFVDRNVSDNVVAVTERGR</sequence>
<keyword evidence="1" id="KW-1133">Transmembrane helix</keyword>
<gene>
    <name evidence="3" type="ORF">B5J99_08015</name>
</gene>
<protein>
    <recommendedName>
        <fullName evidence="2">Peptidase M1 membrane alanine aminopeptidase domain-containing protein</fullName>
    </recommendedName>
</protein>
<feature type="transmembrane region" description="Helical" evidence="1">
    <location>
        <begin position="145"/>
        <end position="169"/>
    </location>
</feature>
<dbReference type="Pfam" id="PF01433">
    <property type="entry name" value="Peptidase_M1"/>
    <property type="match status" value="1"/>
</dbReference>
<dbReference type="Gene3D" id="1.10.390.10">
    <property type="entry name" value="Neutral Protease Domain 2"/>
    <property type="match status" value="1"/>
</dbReference>
<evidence type="ECO:0000256" key="1">
    <source>
        <dbReference type="SAM" id="Phobius"/>
    </source>
</evidence>
<dbReference type="PANTHER" id="PTHR43471">
    <property type="entry name" value="ABC TRANSPORTER PERMEASE"/>
    <property type="match status" value="1"/>
</dbReference>
<proteinExistence type="predicted"/>
<feature type="transmembrane region" description="Helical" evidence="1">
    <location>
        <begin position="54"/>
        <end position="79"/>
    </location>
</feature>
<feature type="transmembrane region" description="Helical" evidence="1">
    <location>
        <begin position="322"/>
        <end position="342"/>
    </location>
</feature>
<feature type="transmembrane region" description="Helical" evidence="1">
    <location>
        <begin position="519"/>
        <end position="543"/>
    </location>
</feature>
<evidence type="ECO:0000313" key="3">
    <source>
        <dbReference type="EMBL" id="ASR51417.1"/>
    </source>
</evidence>
<feature type="transmembrane region" description="Helical" evidence="1">
    <location>
        <begin position="100"/>
        <end position="125"/>
    </location>
</feature>
<feature type="transmembrane region" description="Helical" evidence="1">
    <location>
        <begin position="362"/>
        <end position="381"/>
    </location>
</feature>
<feature type="domain" description="Peptidase M1 membrane alanine aminopeptidase" evidence="2">
    <location>
        <begin position="872"/>
        <end position="1054"/>
    </location>
</feature>
<feature type="transmembrane region" description="Helical" evidence="1">
    <location>
        <begin position="476"/>
        <end position="499"/>
    </location>
</feature>
<feature type="transmembrane region" description="Helical" evidence="1">
    <location>
        <begin position="176"/>
        <end position="195"/>
    </location>
</feature>
<evidence type="ECO:0000313" key="4">
    <source>
        <dbReference type="Proteomes" id="UP000258016"/>
    </source>
</evidence>
<dbReference type="EMBL" id="CP020083">
    <property type="protein sequence ID" value="ASR51417.1"/>
    <property type="molecule type" value="Genomic_DNA"/>
</dbReference>
<dbReference type="InterPro" id="IPR027268">
    <property type="entry name" value="Peptidase_M4/M1_CTD_sf"/>
</dbReference>
<keyword evidence="4" id="KW-1185">Reference proteome</keyword>
<name>A0ABN5B324_9SPHN</name>
<feature type="transmembrane region" description="Helical" evidence="1">
    <location>
        <begin position="443"/>
        <end position="464"/>
    </location>
</feature>
<keyword evidence="1" id="KW-0472">Membrane</keyword>
<accession>A0ABN5B324</accession>
<dbReference type="SUPFAM" id="SSF55486">
    <property type="entry name" value="Metalloproteases ('zincins'), catalytic domain"/>
    <property type="match status" value="1"/>
</dbReference>
<reference evidence="3 4" key="1">
    <citation type="submission" date="2017-03" db="EMBL/GenBank/DDBJ databases">
        <title>Complete genome sequence of Blastomonas fulva degrading microcsystin LR.</title>
        <authorList>
            <person name="Lee H.-g."/>
            <person name="Jin L."/>
            <person name="oh H.-M."/>
        </authorList>
    </citation>
    <scope>NUCLEOTIDE SEQUENCE [LARGE SCALE GENOMIC DNA]</scope>
    <source>
        <strain evidence="3 4">T2</strain>
    </source>
</reference>
<evidence type="ECO:0000259" key="2">
    <source>
        <dbReference type="Pfam" id="PF01433"/>
    </source>
</evidence>
<feature type="transmembrane region" description="Helical" evidence="1">
    <location>
        <begin position="243"/>
        <end position="263"/>
    </location>
</feature>
<feature type="transmembrane region" description="Helical" evidence="1">
    <location>
        <begin position="401"/>
        <end position="423"/>
    </location>
</feature>
<keyword evidence="1" id="KW-0812">Transmembrane</keyword>
<dbReference type="Proteomes" id="UP000258016">
    <property type="component" value="Chromosome"/>
</dbReference>